<organism evidence="2 3">
    <name type="scientific">Cephaloticoccus capnophilus</name>
    <dbReference type="NCBI Taxonomy" id="1548208"/>
    <lineage>
        <taxon>Bacteria</taxon>
        <taxon>Pseudomonadati</taxon>
        <taxon>Verrucomicrobiota</taxon>
        <taxon>Opitutia</taxon>
        <taxon>Opitutales</taxon>
        <taxon>Opitutaceae</taxon>
        <taxon>Cephaloticoccus</taxon>
    </lineage>
</organism>
<dbReference type="AlphaFoldDB" id="A0A139SIK4"/>
<dbReference type="InterPro" id="IPR049349">
    <property type="entry name" value="DUF2264_N"/>
</dbReference>
<evidence type="ECO:0000313" key="3">
    <source>
        <dbReference type="Proteomes" id="UP000071392"/>
    </source>
</evidence>
<dbReference type="Proteomes" id="UP000071392">
    <property type="component" value="Unassembled WGS sequence"/>
</dbReference>
<protein>
    <recommendedName>
        <fullName evidence="1">DUF2264 domain-containing protein</fullName>
    </recommendedName>
</protein>
<proteinExistence type="predicted"/>
<evidence type="ECO:0000259" key="1">
    <source>
        <dbReference type="Pfam" id="PF10022"/>
    </source>
</evidence>
<gene>
    <name evidence="2" type="ORF">AXK12_07445</name>
</gene>
<dbReference type="EMBL" id="LSZP01000059">
    <property type="protein sequence ID" value="KXU34351.1"/>
    <property type="molecule type" value="Genomic_DNA"/>
</dbReference>
<dbReference type="Pfam" id="PF10022">
    <property type="entry name" value="DUF2264"/>
    <property type="match status" value="1"/>
</dbReference>
<reference evidence="2 3" key="1">
    <citation type="submission" date="2016-02" db="EMBL/GenBank/DDBJ databases">
        <authorList>
            <person name="Wen L."/>
            <person name="He K."/>
            <person name="Yang H."/>
        </authorList>
    </citation>
    <scope>NUCLEOTIDE SEQUENCE [LARGE SCALE GENOMIC DNA]</scope>
    <source>
        <strain evidence="2 3">CV41</strain>
    </source>
</reference>
<dbReference type="InterPro" id="IPR016624">
    <property type="entry name" value="UCP014753"/>
</dbReference>
<dbReference type="PANTHER" id="PTHR35339">
    <property type="entry name" value="LINALOOL DEHYDRATASE_ISOMERASE DOMAIN-CONTAINING PROTEIN"/>
    <property type="match status" value="1"/>
</dbReference>
<comment type="caution">
    <text evidence="2">The sequence shown here is derived from an EMBL/GenBank/DDBJ whole genome shotgun (WGS) entry which is preliminary data.</text>
</comment>
<feature type="domain" description="DUF2264" evidence="1">
    <location>
        <begin position="2"/>
        <end position="358"/>
    </location>
</feature>
<evidence type="ECO:0000313" key="2">
    <source>
        <dbReference type="EMBL" id="KXU34351.1"/>
    </source>
</evidence>
<dbReference type="STRING" id="1548208.AXK12_07445"/>
<dbReference type="PANTHER" id="PTHR35339:SF3">
    <property type="entry name" value="DUF2264 DOMAIN-CONTAINING PROTEIN"/>
    <property type="match status" value="1"/>
</dbReference>
<dbReference type="PIRSF" id="PIRSF014753">
    <property type="entry name" value="UCP014753"/>
    <property type="match status" value="1"/>
</dbReference>
<name>A0A139SIK4_9BACT</name>
<keyword evidence="3" id="KW-1185">Reference proteome</keyword>
<sequence>MRAEWCEWARRLAAPIFDALDKRELKLRMPVESTATHSRAPVAHLEALGRLLGGLAPWLELGPDDSPEGQLRGQMAEAARRAIDAATDPESPDVMNFSQYEQPLVDAAFLAQATFRAPTELWEKLEPRVRANLVARLKETRRVPFPETGNWQLFAAFVELALARGGEQRDDSRFLPALENFKTWYLGDGAYGDGPEHRWDYYNSFVIHPMLLGILDEAAQESDAHRQFQKEALVAARRYAVVQERMVAPDGSFPVIGRSIVYRCGALQALADIALRRELPDSIPPAAARTALTRAIRRTLGAPGTFDEQGWLQLGLAGHQRSLAEFYICTGSLYLCSVALLPLGLPAKDAFWSDPHAPTTWERIWGGEDAPADGALYGIPPRLPEDV</sequence>
<accession>A0A139SIK4</accession>